<evidence type="ECO:0000259" key="7">
    <source>
        <dbReference type="PROSITE" id="PS51686"/>
    </source>
</evidence>
<feature type="active site" description="Nucleophile" evidence="6">
    <location>
        <position position="367"/>
    </location>
</feature>
<feature type="domain" description="SAM-dependent MTase RsmB/NOP-type" evidence="7">
    <location>
        <begin position="148"/>
        <end position="440"/>
    </location>
</feature>
<feature type="binding site" evidence="6">
    <location>
        <position position="297"/>
    </location>
    <ligand>
        <name>S-adenosyl-L-methionine</name>
        <dbReference type="ChEBI" id="CHEBI:59789"/>
    </ligand>
</feature>
<reference evidence="9" key="1">
    <citation type="submission" date="2016-07" db="EMBL/GenBank/DDBJ databases">
        <authorList>
            <person name="Florea S."/>
            <person name="Webb J.S."/>
            <person name="Jaromczyk J."/>
            <person name="Schardl C.L."/>
        </authorList>
    </citation>
    <scope>NUCLEOTIDE SEQUENCE [LARGE SCALE GENOMIC DNA]</scope>
    <source>
        <strain evidence="9">MV-1</strain>
    </source>
</reference>
<dbReference type="Proteomes" id="UP000095347">
    <property type="component" value="Unassembled WGS sequence"/>
</dbReference>
<dbReference type="InterPro" id="IPR018314">
    <property type="entry name" value="RsmB/NOL1/NOP2-like_CS"/>
</dbReference>
<dbReference type="EMBL" id="MCGG01000005">
    <property type="protein sequence ID" value="OEJ69532.1"/>
    <property type="molecule type" value="Genomic_DNA"/>
</dbReference>
<dbReference type="OrthoDB" id="9810297at2"/>
<organism evidence="8 9">
    <name type="scientific">Magnetovibrio blakemorei</name>
    <dbReference type="NCBI Taxonomy" id="28181"/>
    <lineage>
        <taxon>Bacteria</taxon>
        <taxon>Pseudomonadati</taxon>
        <taxon>Pseudomonadota</taxon>
        <taxon>Alphaproteobacteria</taxon>
        <taxon>Rhodospirillales</taxon>
        <taxon>Magnetovibrionaceae</taxon>
        <taxon>Magnetovibrio</taxon>
    </lineage>
</organism>
<name>A0A1E5QC11_9PROT</name>
<evidence type="ECO:0000256" key="5">
    <source>
        <dbReference type="ARBA" id="ARBA00022884"/>
    </source>
</evidence>
<feature type="binding site" evidence="6">
    <location>
        <position position="314"/>
    </location>
    <ligand>
        <name>S-adenosyl-L-methionine</name>
        <dbReference type="ChEBI" id="CHEBI:59789"/>
    </ligand>
</feature>
<protein>
    <recommendedName>
        <fullName evidence="7">SAM-dependent MTase RsmB/NOP-type domain-containing protein</fullName>
    </recommendedName>
</protein>
<dbReference type="PROSITE" id="PS51686">
    <property type="entry name" value="SAM_MT_RSMB_NOP"/>
    <property type="match status" value="1"/>
</dbReference>
<dbReference type="Gene3D" id="3.30.70.1170">
    <property type="entry name" value="Sun protein, domain 3"/>
    <property type="match status" value="1"/>
</dbReference>
<proteinExistence type="inferred from homology"/>
<dbReference type="PANTHER" id="PTHR22807">
    <property type="entry name" value="NOP2 YEAST -RELATED NOL1/NOP2/FMU SUN DOMAIN-CONTAINING"/>
    <property type="match status" value="1"/>
</dbReference>
<accession>A0A1E5QC11</accession>
<dbReference type="PANTHER" id="PTHR22807:SF53">
    <property type="entry name" value="RIBOSOMAL RNA SMALL SUBUNIT METHYLTRANSFERASE B-RELATED"/>
    <property type="match status" value="1"/>
</dbReference>
<dbReference type="AlphaFoldDB" id="A0A1E5QC11"/>
<dbReference type="GO" id="GO:0003723">
    <property type="term" value="F:RNA binding"/>
    <property type="evidence" value="ECO:0007669"/>
    <property type="project" value="UniProtKB-UniRule"/>
</dbReference>
<evidence type="ECO:0000256" key="1">
    <source>
        <dbReference type="ARBA" id="ARBA00007494"/>
    </source>
</evidence>
<dbReference type="InterPro" id="IPR023267">
    <property type="entry name" value="RCMT"/>
</dbReference>
<dbReference type="PRINTS" id="PR02008">
    <property type="entry name" value="RCMTFAMILY"/>
</dbReference>
<evidence type="ECO:0000256" key="4">
    <source>
        <dbReference type="ARBA" id="ARBA00022691"/>
    </source>
</evidence>
<feature type="binding site" evidence="6">
    <location>
        <position position="267"/>
    </location>
    <ligand>
        <name>S-adenosyl-L-methionine</name>
        <dbReference type="ChEBI" id="CHEBI:59789"/>
    </ligand>
</feature>
<keyword evidence="9" id="KW-1185">Reference proteome</keyword>
<dbReference type="InterPro" id="IPR029063">
    <property type="entry name" value="SAM-dependent_MTases_sf"/>
</dbReference>
<keyword evidence="2 6" id="KW-0489">Methyltransferase</keyword>
<sequence>MLPAARTEAAIYLLEKITDERRPADDIVRAWFQARRFVGSKDRRAIRERVYGVLRSLTRLDWHLGEATKSARSRVMAAIVLEGGDVAANFDGSPHGPKPLEDGEKLLADALDGKQLDDPAMPGYVQVELPEWLADKLKAVYGGTFMAEMMALNRPAPMDLRVALGRVSRDQAKKALAKGGIKTELTKLSPMGLRLEAHTDIGRTTTFRKGFIEIQDEGSQLLSLLVGAKANMQVLDYCAGAGGKTLAIADRMGLTDGMSKGKLVATDIEAARLERMDKRLTRAKLSDKIERHVLGSDNTWTTEHAGTFDRVLVDAPCTGSGTWRRHPEQKKRLTPERLEELMGLQRDVLNSASELVKPGGRLVYATCSVLQEENEHPVKAFLLTHTDFEIVPIAQVWGETLKAVDFPIKTDEAQDPPQFLRLTPHSHGTDGFFVAVLQRKA</sequence>
<dbReference type="GO" id="GO:0001510">
    <property type="term" value="P:RNA methylation"/>
    <property type="evidence" value="ECO:0007669"/>
    <property type="project" value="InterPro"/>
</dbReference>
<dbReference type="InterPro" id="IPR001678">
    <property type="entry name" value="MeTrfase_RsmB-F_NOP2_dom"/>
</dbReference>
<keyword evidence="4 6" id="KW-0949">S-adenosyl-L-methionine</keyword>
<dbReference type="PROSITE" id="PS01153">
    <property type="entry name" value="NOL1_NOP2_SUN"/>
    <property type="match status" value="1"/>
</dbReference>
<dbReference type="Gene3D" id="3.40.50.150">
    <property type="entry name" value="Vaccinia Virus protein VP39"/>
    <property type="match status" value="1"/>
</dbReference>
<dbReference type="SUPFAM" id="SSF53335">
    <property type="entry name" value="S-adenosyl-L-methionine-dependent methyltransferases"/>
    <property type="match status" value="1"/>
</dbReference>
<comment type="caution">
    <text evidence="6">Lacks conserved residue(s) required for the propagation of feature annotation.</text>
</comment>
<dbReference type="InterPro" id="IPR054728">
    <property type="entry name" value="RsmB-like_ferredoxin"/>
</dbReference>
<evidence type="ECO:0000313" key="8">
    <source>
        <dbReference type="EMBL" id="OEJ69532.1"/>
    </source>
</evidence>
<dbReference type="CDD" id="cd02440">
    <property type="entry name" value="AdoMet_MTases"/>
    <property type="match status" value="1"/>
</dbReference>
<keyword evidence="5 6" id="KW-0694">RNA-binding</keyword>
<dbReference type="InterPro" id="IPR049560">
    <property type="entry name" value="MeTrfase_RsmB-F_NOP2_cat"/>
</dbReference>
<dbReference type="Pfam" id="PF01189">
    <property type="entry name" value="Methyltr_RsmB-F"/>
    <property type="match status" value="1"/>
</dbReference>
<keyword evidence="3 6" id="KW-0808">Transferase</keyword>
<gene>
    <name evidence="8" type="ORF">BEN30_02670</name>
</gene>
<dbReference type="Pfam" id="PF22458">
    <property type="entry name" value="RsmF-B_ferredox"/>
    <property type="match status" value="1"/>
</dbReference>
<evidence type="ECO:0000256" key="3">
    <source>
        <dbReference type="ARBA" id="ARBA00022679"/>
    </source>
</evidence>
<dbReference type="RefSeq" id="WP_069956483.1">
    <property type="nucleotide sequence ID" value="NZ_MCGG01000005.1"/>
</dbReference>
<dbReference type="STRING" id="28181.BEN30_02670"/>
<dbReference type="GO" id="GO:0008173">
    <property type="term" value="F:RNA methyltransferase activity"/>
    <property type="evidence" value="ECO:0007669"/>
    <property type="project" value="InterPro"/>
</dbReference>
<evidence type="ECO:0000256" key="6">
    <source>
        <dbReference type="PROSITE-ProRule" id="PRU01023"/>
    </source>
</evidence>
<evidence type="ECO:0000256" key="2">
    <source>
        <dbReference type="ARBA" id="ARBA00022603"/>
    </source>
</evidence>
<evidence type="ECO:0000313" key="9">
    <source>
        <dbReference type="Proteomes" id="UP000095347"/>
    </source>
</evidence>
<comment type="caution">
    <text evidence="8">The sequence shown here is derived from an EMBL/GenBank/DDBJ whole genome shotgun (WGS) entry which is preliminary data.</text>
</comment>
<comment type="similarity">
    <text evidence="1 6">Belongs to the class I-like SAM-binding methyltransferase superfamily. RsmB/NOP family.</text>
</comment>